<evidence type="ECO:0000256" key="9">
    <source>
        <dbReference type="ARBA" id="ARBA00022833"/>
    </source>
</evidence>
<dbReference type="PANTHER" id="PTHR43690">
    <property type="entry name" value="NARDILYSIN"/>
    <property type="match status" value="1"/>
</dbReference>
<evidence type="ECO:0000256" key="14">
    <source>
        <dbReference type="RuleBase" id="RU004447"/>
    </source>
</evidence>
<evidence type="ECO:0000256" key="3">
    <source>
        <dbReference type="ARBA" id="ARBA00007261"/>
    </source>
</evidence>
<evidence type="ECO:0000259" key="18">
    <source>
        <dbReference type="Pfam" id="PF16187"/>
    </source>
</evidence>
<evidence type="ECO:0000259" key="16">
    <source>
        <dbReference type="Pfam" id="PF00675"/>
    </source>
</evidence>
<evidence type="ECO:0000256" key="6">
    <source>
        <dbReference type="ARBA" id="ARBA00022670"/>
    </source>
</evidence>
<dbReference type="GO" id="GO:0004222">
    <property type="term" value="F:metalloendopeptidase activity"/>
    <property type="evidence" value="ECO:0007669"/>
    <property type="project" value="UniProtKB-EC"/>
</dbReference>
<keyword evidence="7" id="KW-0479">Metal-binding</keyword>
<evidence type="ECO:0000256" key="2">
    <source>
        <dbReference type="ARBA" id="ARBA00002184"/>
    </source>
</evidence>
<reference evidence="20 21" key="1">
    <citation type="submission" date="2019-03" db="EMBL/GenBank/DDBJ databases">
        <title>Genomic Encyclopedia of Archaeal and Bacterial Type Strains, Phase II (KMG-II): from individual species to whole genera.</title>
        <authorList>
            <person name="Goeker M."/>
        </authorList>
    </citation>
    <scope>NUCLEOTIDE SEQUENCE [LARGE SCALE GENOMIC DNA]</scope>
    <source>
        <strain evidence="20 21">DSM 27697</strain>
    </source>
</reference>
<gene>
    <name evidence="20" type="ORF">CLV83_0149</name>
</gene>
<dbReference type="InterPro" id="IPR011765">
    <property type="entry name" value="Pept_M16_N"/>
</dbReference>
<evidence type="ECO:0000256" key="4">
    <source>
        <dbReference type="ARBA" id="ARBA00012449"/>
    </source>
</evidence>
<evidence type="ECO:0000259" key="17">
    <source>
        <dbReference type="Pfam" id="PF05193"/>
    </source>
</evidence>
<sequence>MHFRRAAQAFSALLLLFVFTSVARAALIQSQNDQRKYENFSLDNGLQVVVISDPTTDKAAASMNILAGSADNPKERPGLAHFLEHMLFLGTEKYPESGAYQEFISANGGSHNAYTSYENTNYFFDVKADALSGALDRFSQFFIAPLFTPELVDRERHAVHSEFKSQLQDDGRRLYSASKLPMNPEHPFSRFFVGNLETLADRPGSDVRDELIKFYESHYSANLMDLVVIGHQSTAELRAMVEQYFSAVPNRELTHSASTASLYEADKLPMQLDVVTKMDTRQLTLRFPVPATRDHWREKPLYYIASMIGYEGEGSLLSLLKEKGWARGLGASPGMDLPNQASFDVGIELTQSGLEHYDEVVELFFAFVEKFKAEGVREELYNEEAQLAATDFRFHESGEPVHEAMQLAARMPEYPVEHLLDGPYLYDRFDADLIQSYLDKLTPDNMILSRAAPDLKTDSKTERYAIEYRLGKPDSSAERSWKKPQANDSLAVRSLNPYVAKDLSLIQPEGAPSETPDTLWQAEGAKLWYLQDLSFNVPRANLYFTFISETANDTARHAVLNTLFARMLDDRMNEDFYDASLAGLSASIYPHMRGFGIRIAGYNQRQPVLLDSILDEIKQQPESENRFRRIKNALTEELENADKEKPYNQTFSALYTSLMPQWSEQQKLEALTSISLKDLQDYLPELFSGLYLRSFAHGNISSVSARQMASKAYETLVAKDPSEAAAQLPVVQLPAGKRLYDTLDIEHNDSALTLYMQGDSTAIEARAEVALLNEIMQTPFYASLRTEQQLGYIVFSTLLPMQDVPGLALVVQSPVADPDQLEAAYDKFLQGMEERLGSISEEELAAFKQSLISRINQTDKTMKQRSARLWRELDRENPDFNTREELTAATLQITPKALAERLSELRTRQLALRSYGGDAAPGSKDDKALLNALKEDKQFVPGTAAP</sequence>
<evidence type="ECO:0000313" key="21">
    <source>
        <dbReference type="Proteomes" id="UP000294546"/>
    </source>
</evidence>
<evidence type="ECO:0000256" key="7">
    <source>
        <dbReference type="ARBA" id="ARBA00022723"/>
    </source>
</evidence>
<evidence type="ECO:0000256" key="15">
    <source>
        <dbReference type="SAM" id="SignalP"/>
    </source>
</evidence>
<dbReference type="Pfam" id="PF05193">
    <property type="entry name" value="Peptidase_M16_C"/>
    <property type="match status" value="1"/>
</dbReference>
<keyword evidence="21" id="KW-1185">Reference proteome</keyword>
<comment type="function">
    <text evidence="2">Endopeptidase that degrades small peptides of less than 7 kDa, such as glucagon and insulin.</text>
</comment>
<evidence type="ECO:0000256" key="11">
    <source>
        <dbReference type="ARBA" id="ARBA00029597"/>
    </source>
</evidence>
<name>A0A4R1H7K6_9GAMM</name>
<feature type="domain" description="Peptidase M16 C-terminal" evidence="17">
    <location>
        <begin position="208"/>
        <end position="383"/>
    </location>
</feature>
<dbReference type="GO" id="GO:0046872">
    <property type="term" value="F:metal ion binding"/>
    <property type="evidence" value="ECO:0007669"/>
    <property type="project" value="UniProtKB-KW"/>
</dbReference>
<dbReference type="PROSITE" id="PS00143">
    <property type="entry name" value="INSULINASE"/>
    <property type="match status" value="1"/>
</dbReference>
<evidence type="ECO:0000256" key="8">
    <source>
        <dbReference type="ARBA" id="ARBA00022801"/>
    </source>
</evidence>
<dbReference type="InterPro" id="IPR032632">
    <property type="entry name" value="Peptidase_M16_M"/>
</dbReference>
<evidence type="ECO:0000256" key="13">
    <source>
        <dbReference type="ARBA" id="ARBA00033450"/>
    </source>
</evidence>
<proteinExistence type="inferred from homology"/>
<dbReference type="EC" id="3.4.24.55" evidence="4"/>
<dbReference type="Pfam" id="PF16187">
    <property type="entry name" value="Peptidase_M16_M"/>
    <property type="match status" value="1"/>
</dbReference>
<feature type="signal peptide" evidence="15">
    <location>
        <begin position="1"/>
        <end position="25"/>
    </location>
</feature>
<evidence type="ECO:0000256" key="1">
    <source>
        <dbReference type="ARBA" id="ARBA00001947"/>
    </source>
</evidence>
<dbReference type="PANTHER" id="PTHR43690:SF18">
    <property type="entry name" value="INSULIN-DEGRADING ENZYME-RELATED"/>
    <property type="match status" value="1"/>
</dbReference>
<accession>A0A4R1H7K6</accession>
<dbReference type="InterPro" id="IPR050626">
    <property type="entry name" value="Peptidase_M16"/>
</dbReference>
<dbReference type="InterPro" id="IPR001431">
    <property type="entry name" value="Pept_M16_Zn_BS"/>
</dbReference>
<keyword evidence="10" id="KW-0482">Metalloprotease</keyword>
<keyword evidence="9" id="KW-0862">Zinc</keyword>
<feature type="domain" description="Coenzyme PQQ synthesis protein F-like C-terminal lobe" evidence="19">
    <location>
        <begin position="771"/>
        <end position="870"/>
    </location>
</feature>
<dbReference type="FunFam" id="3.30.830.10:FF:000005">
    <property type="entry name" value="nardilysin isoform X1"/>
    <property type="match status" value="1"/>
</dbReference>
<dbReference type="InterPro" id="IPR054734">
    <property type="entry name" value="PqqF-like_C_4"/>
</dbReference>
<comment type="cofactor">
    <cofactor evidence="1">
        <name>Zn(2+)</name>
        <dbReference type="ChEBI" id="CHEBI:29105"/>
    </cofactor>
</comment>
<dbReference type="SUPFAM" id="SSF63411">
    <property type="entry name" value="LuxS/MPP-like metallohydrolase"/>
    <property type="match status" value="4"/>
</dbReference>
<keyword evidence="15" id="KW-0732">Signal</keyword>
<organism evidence="20 21">
    <name type="scientific">Marinobacterium mangrovicola</name>
    <dbReference type="NCBI Taxonomy" id="1476959"/>
    <lineage>
        <taxon>Bacteria</taxon>
        <taxon>Pseudomonadati</taxon>
        <taxon>Pseudomonadota</taxon>
        <taxon>Gammaproteobacteria</taxon>
        <taxon>Oceanospirillales</taxon>
        <taxon>Oceanospirillaceae</taxon>
        <taxon>Marinobacterium</taxon>
    </lineage>
</organism>
<feature type="chain" id="PRO_5020684126" description="Protease 3" evidence="15">
    <location>
        <begin position="26"/>
        <end position="946"/>
    </location>
</feature>
<dbReference type="InterPro" id="IPR011249">
    <property type="entry name" value="Metalloenz_LuxS/M16"/>
</dbReference>
<dbReference type="Pfam" id="PF00675">
    <property type="entry name" value="Peptidase_M16"/>
    <property type="match status" value="1"/>
</dbReference>
<dbReference type="InterPro" id="IPR007863">
    <property type="entry name" value="Peptidase_M16_C"/>
</dbReference>
<dbReference type="GO" id="GO:0006508">
    <property type="term" value="P:proteolysis"/>
    <property type="evidence" value="ECO:0007669"/>
    <property type="project" value="UniProtKB-KW"/>
</dbReference>
<evidence type="ECO:0000256" key="5">
    <source>
        <dbReference type="ARBA" id="ARBA00017565"/>
    </source>
</evidence>
<dbReference type="Pfam" id="PF22456">
    <property type="entry name" value="PqqF-like_C_4"/>
    <property type="match status" value="1"/>
</dbReference>
<evidence type="ECO:0000313" key="20">
    <source>
        <dbReference type="EMBL" id="TCK16441.1"/>
    </source>
</evidence>
<keyword evidence="8" id="KW-0378">Hydrolase</keyword>
<evidence type="ECO:0000259" key="19">
    <source>
        <dbReference type="Pfam" id="PF22456"/>
    </source>
</evidence>
<dbReference type="OrthoDB" id="9811314at2"/>
<dbReference type="Proteomes" id="UP000294546">
    <property type="component" value="Unassembled WGS sequence"/>
</dbReference>
<evidence type="ECO:0000256" key="10">
    <source>
        <dbReference type="ARBA" id="ARBA00023049"/>
    </source>
</evidence>
<dbReference type="EMBL" id="SMFU01000002">
    <property type="protein sequence ID" value="TCK16441.1"/>
    <property type="molecule type" value="Genomic_DNA"/>
</dbReference>
<dbReference type="AlphaFoldDB" id="A0A4R1H7K6"/>
<dbReference type="FunFam" id="3.30.830.10:FF:000012">
    <property type="entry name" value="Protease 3"/>
    <property type="match status" value="1"/>
</dbReference>
<evidence type="ECO:0000256" key="12">
    <source>
        <dbReference type="ARBA" id="ARBA00031184"/>
    </source>
</evidence>
<dbReference type="GO" id="GO:0005737">
    <property type="term" value="C:cytoplasm"/>
    <property type="evidence" value="ECO:0007669"/>
    <property type="project" value="UniProtKB-ARBA"/>
</dbReference>
<feature type="domain" description="Peptidase M16 N-terminal" evidence="16">
    <location>
        <begin position="48"/>
        <end position="166"/>
    </location>
</feature>
<dbReference type="RefSeq" id="WP_132286110.1">
    <property type="nucleotide sequence ID" value="NZ_SMFU01000002.1"/>
</dbReference>
<feature type="domain" description="Peptidase M16 middle/third" evidence="18">
    <location>
        <begin position="392"/>
        <end position="670"/>
    </location>
</feature>
<dbReference type="Gene3D" id="3.30.830.10">
    <property type="entry name" value="Metalloenzyme, LuxS/M16 peptidase-like"/>
    <property type="match status" value="4"/>
</dbReference>
<protein>
    <recommendedName>
        <fullName evidence="5">Protease 3</fullName>
        <ecNumber evidence="4">3.4.24.55</ecNumber>
    </recommendedName>
    <alternativeName>
        <fullName evidence="13">Pitrilysin</fullName>
    </alternativeName>
    <alternativeName>
        <fullName evidence="12">Protease III</fullName>
    </alternativeName>
    <alternativeName>
        <fullName evidence="11">Protease pi</fullName>
    </alternativeName>
</protein>
<comment type="similarity">
    <text evidence="3 14">Belongs to the peptidase M16 family.</text>
</comment>
<keyword evidence="6" id="KW-0645">Protease</keyword>
<comment type="caution">
    <text evidence="20">The sequence shown here is derived from an EMBL/GenBank/DDBJ whole genome shotgun (WGS) entry which is preliminary data.</text>
</comment>